<dbReference type="PANTHER" id="PTHR42840">
    <property type="entry name" value="NAD(P)-BINDING ROSSMANN-FOLD SUPERFAMILY PROTEIN-RELATED"/>
    <property type="match status" value="1"/>
</dbReference>
<dbReference type="InterPro" id="IPR000683">
    <property type="entry name" value="Gfo/Idh/MocA-like_OxRdtase_N"/>
</dbReference>
<dbReference type="Gene3D" id="3.40.50.720">
    <property type="entry name" value="NAD(P)-binding Rossmann-like Domain"/>
    <property type="match status" value="1"/>
</dbReference>
<dbReference type="Proteomes" id="UP000276864">
    <property type="component" value="Unassembled WGS sequence"/>
</dbReference>
<evidence type="ECO:0000259" key="4">
    <source>
        <dbReference type="Pfam" id="PF22725"/>
    </source>
</evidence>
<dbReference type="EMBL" id="QWIM01000332">
    <property type="protein sequence ID" value="RMY36023.1"/>
    <property type="molecule type" value="Genomic_DNA"/>
</dbReference>
<evidence type="ECO:0000313" key="5">
    <source>
        <dbReference type="EMBL" id="RMY07235.1"/>
    </source>
</evidence>
<proteinExistence type="inferred from homology"/>
<dbReference type="GO" id="GO:0000166">
    <property type="term" value="F:nucleotide binding"/>
    <property type="evidence" value="ECO:0007669"/>
    <property type="project" value="InterPro"/>
</dbReference>
<feature type="domain" description="Gfo/Idh/MocA-like oxidoreductase N-terminal" evidence="3">
    <location>
        <begin position="6"/>
        <end position="116"/>
    </location>
</feature>
<dbReference type="SUPFAM" id="SSF55347">
    <property type="entry name" value="Glyceraldehyde-3-phosphate dehydrogenase-like, C-terminal domain"/>
    <property type="match status" value="1"/>
</dbReference>
<protein>
    <recommendedName>
        <fullName evidence="9">Gfo/Idh/MocA-like oxidoreductase N-terminal domain-containing protein</fullName>
    </recommendedName>
</protein>
<dbReference type="Proteomes" id="UP000282582">
    <property type="component" value="Unassembled WGS sequence"/>
</dbReference>
<keyword evidence="2" id="KW-0560">Oxidoreductase</keyword>
<dbReference type="GO" id="GO:0016491">
    <property type="term" value="F:oxidoreductase activity"/>
    <property type="evidence" value="ECO:0007669"/>
    <property type="project" value="UniProtKB-KW"/>
</dbReference>
<comment type="similarity">
    <text evidence="1">Belongs to the Gfo/Idh/MocA family.</text>
</comment>
<evidence type="ECO:0000256" key="2">
    <source>
        <dbReference type="ARBA" id="ARBA00023002"/>
    </source>
</evidence>
<evidence type="ECO:0000313" key="6">
    <source>
        <dbReference type="EMBL" id="RMY36023.1"/>
    </source>
</evidence>
<dbReference type="EMBL" id="QWIK01000378">
    <property type="protein sequence ID" value="RMY07235.1"/>
    <property type="molecule type" value="Genomic_DNA"/>
</dbReference>
<gene>
    <name evidence="6" type="ORF">D0866_04214</name>
    <name evidence="5" type="ORF">D0868_05462</name>
</gene>
<organism evidence="6 7">
    <name type="scientific">Hortaea werneckii</name>
    <name type="common">Black yeast</name>
    <name type="synonym">Cladosporium werneckii</name>
    <dbReference type="NCBI Taxonomy" id="91943"/>
    <lineage>
        <taxon>Eukaryota</taxon>
        <taxon>Fungi</taxon>
        <taxon>Dikarya</taxon>
        <taxon>Ascomycota</taxon>
        <taxon>Pezizomycotina</taxon>
        <taxon>Dothideomycetes</taxon>
        <taxon>Dothideomycetidae</taxon>
        <taxon>Mycosphaerellales</taxon>
        <taxon>Teratosphaeriaceae</taxon>
        <taxon>Hortaea</taxon>
    </lineage>
</organism>
<dbReference type="PANTHER" id="PTHR42840:SF3">
    <property type="entry name" value="BINDING ROSSMANN FOLD OXIDOREDUCTASE, PUTATIVE (AFU_ORTHOLOGUE AFUA_2G10240)-RELATED"/>
    <property type="match status" value="1"/>
</dbReference>
<dbReference type="GO" id="GO:0006740">
    <property type="term" value="P:NADPH regeneration"/>
    <property type="evidence" value="ECO:0007669"/>
    <property type="project" value="TreeGrafter"/>
</dbReference>
<dbReference type="Pfam" id="PF01408">
    <property type="entry name" value="GFO_IDH_MocA"/>
    <property type="match status" value="1"/>
</dbReference>
<dbReference type="AlphaFoldDB" id="A0A3M7B866"/>
<dbReference type="Gene3D" id="3.30.360.10">
    <property type="entry name" value="Dihydrodipicolinate Reductase, domain 2"/>
    <property type="match status" value="1"/>
</dbReference>
<evidence type="ECO:0000313" key="7">
    <source>
        <dbReference type="Proteomes" id="UP000276864"/>
    </source>
</evidence>
<evidence type="ECO:0000259" key="3">
    <source>
        <dbReference type="Pfam" id="PF01408"/>
    </source>
</evidence>
<dbReference type="InterPro" id="IPR055170">
    <property type="entry name" value="GFO_IDH_MocA-like_dom"/>
</dbReference>
<accession>A0A3M7B866</accession>
<name>A0A3M7B866_HORWE</name>
<dbReference type="SUPFAM" id="SSF51735">
    <property type="entry name" value="NAD(P)-binding Rossmann-fold domains"/>
    <property type="match status" value="1"/>
</dbReference>
<comment type="caution">
    <text evidence="6">The sequence shown here is derived from an EMBL/GenBank/DDBJ whole genome shotgun (WGS) entry which is preliminary data.</text>
</comment>
<dbReference type="Pfam" id="PF22725">
    <property type="entry name" value="GFO_IDH_MocA_C3"/>
    <property type="match status" value="1"/>
</dbReference>
<dbReference type="OrthoDB" id="446809at2759"/>
<dbReference type="InterPro" id="IPR036291">
    <property type="entry name" value="NAD(P)-bd_dom_sf"/>
</dbReference>
<evidence type="ECO:0000256" key="1">
    <source>
        <dbReference type="ARBA" id="ARBA00010928"/>
    </source>
</evidence>
<reference evidence="7 8" key="1">
    <citation type="journal article" date="2018" name="BMC Genomics">
        <title>Genomic evidence for intraspecific hybridization in a clonal and extremely halotolerant yeast.</title>
        <authorList>
            <person name="Gostincar C."/>
            <person name="Stajich J.E."/>
            <person name="Zupancic J."/>
            <person name="Zalar P."/>
            <person name="Gunde-Cimerman N."/>
        </authorList>
    </citation>
    <scope>NUCLEOTIDE SEQUENCE [LARGE SCALE GENOMIC DNA]</scope>
    <source>
        <strain evidence="6 7">EXF-6651</strain>
        <strain evidence="5 8">EXF-6654</strain>
    </source>
</reference>
<sequence length="359" mass="39566">MPSTKLRVGIAGLGRMGKRHATNFHHLTPRAVVVAASTPDATERQWAESNLEGTTVYQDFEDMLANEALDAVVVASATSVHAKQALAAIAKGCHVLCEKPLSIDLQVAREVLQAYNASRRTNPAQRVMCAFSRRFDASYRQVHTKISSESHGTPVVFRSQTADLHDTTGNFVRYAGTSGGIFVDCSIHDIDLMLWFMGENRKLKSLQAVGVTAVHPELNAMNDRDNALATVEFDGGRVASLFCSRMMAAGQEDATEIICERGSFRVNVDGRKDFIELHDSYGARRELPQHYYERFREAFVTEASEFTACCLDGAPMPVSLESSVRAIQIAEALQRSLTSGKKIVFDSNGDEKAERMEKL</sequence>
<evidence type="ECO:0000313" key="8">
    <source>
        <dbReference type="Proteomes" id="UP000282582"/>
    </source>
</evidence>
<dbReference type="GO" id="GO:0005737">
    <property type="term" value="C:cytoplasm"/>
    <property type="evidence" value="ECO:0007669"/>
    <property type="project" value="TreeGrafter"/>
</dbReference>
<evidence type="ECO:0008006" key="9">
    <source>
        <dbReference type="Google" id="ProtNLM"/>
    </source>
</evidence>
<feature type="domain" description="GFO/IDH/MocA-like oxidoreductase" evidence="4">
    <location>
        <begin position="139"/>
        <end position="265"/>
    </location>
</feature>